<dbReference type="GO" id="GO:0006631">
    <property type="term" value="P:fatty acid metabolic process"/>
    <property type="evidence" value="ECO:0007669"/>
    <property type="project" value="UniProtKB-ARBA"/>
</dbReference>
<evidence type="ECO:0000256" key="1">
    <source>
        <dbReference type="ARBA" id="ARBA00022723"/>
    </source>
</evidence>
<dbReference type="AlphaFoldDB" id="A0A178LC41"/>
<dbReference type="RefSeq" id="WP_064285370.1">
    <property type="nucleotide sequence ID" value="NZ_LWCS01000098.1"/>
</dbReference>
<name>A0A178LC41_MYCIR</name>
<organism evidence="5 6">
    <name type="scientific">Mycolicibacterium iranicum</name>
    <name type="common">Mycobacterium iranicum</name>
    <dbReference type="NCBI Taxonomy" id="912594"/>
    <lineage>
        <taxon>Bacteria</taxon>
        <taxon>Bacillati</taxon>
        <taxon>Actinomycetota</taxon>
        <taxon>Actinomycetes</taxon>
        <taxon>Mycobacteriales</taxon>
        <taxon>Mycobacteriaceae</taxon>
        <taxon>Mycolicibacterium</taxon>
    </lineage>
</organism>
<keyword evidence="2" id="KW-0223">Dioxygenase</keyword>
<dbReference type="Gene3D" id="1.10.640.10">
    <property type="entry name" value="Haem peroxidase domain superfamily, animal type"/>
    <property type="match status" value="1"/>
</dbReference>
<evidence type="ECO:0000313" key="5">
    <source>
        <dbReference type="EMBL" id="OAN26372.1"/>
    </source>
</evidence>
<dbReference type="GO" id="GO:0046872">
    <property type="term" value="F:metal ion binding"/>
    <property type="evidence" value="ECO:0007669"/>
    <property type="project" value="UniProtKB-KW"/>
</dbReference>
<dbReference type="InterPro" id="IPR010255">
    <property type="entry name" value="Haem_peroxidase_sf"/>
</dbReference>
<dbReference type="InterPro" id="IPR050783">
    <property type="entry name" value="Oxylipin_biosynth_metab"/>
</dbReference>
<reference evidence="5 6" key="1">
    <citation type="submission" date="2016-04" db="EMBL/GenBank/DDBJ databases">
        <title>Draft Genome Sequences of Staphylococcus capitis Strain H36, S. capitis Strain H65, S. cohnii Strain H62, S. hominis Strain H69, Mycobacterium iranicum Strain H39, Plantibacter sp. Strain H53, Pseudomonas oryzihabitans Strain H72, and Microbacterium sp. Strain H83, isolated from residential settings.</title>
        <authorList>
            <person name="Lymperopoulou D."/>
            <person name="Adams R.I."/>
            <person name="Lindow S."/>
            <person name="Coil D.A."/>
            <person name="Jospin G."/>
            <person name="Eisen J.A."/>
        </authorList>
    </citation>
    <scope>NUCLEOTIDE SEQUENCE [LARGE SCALE GENOMIC DNA]</scope>
    <source>
        <strain evidence="5 6">H39</strain>
    </source>
</reference>
<evidence type="ECO:0000256" key="4">
    <source>
        <dbReference type="ARBA" id="ARBA00023004"/>
    </source>
</evidence>
<dbReference type="SUPFAM" id="SSF48113">
    <property type="entry name" value="Heme-dependent peroxidases"/>
    <property type="match status" value="1"/>
</dbReference>
<gene>
    <name evidence="5" type="ORF">A4X20_11965</name>
</gene>
<dbReference type="Pfam" id="PF03098">
    <property type="entry name" value="An_peroxidase"/>
    <property type="match status" value="1"/>
</dbReference>
<dbReference type="GO" id="GO:0004666">
    <property type="term" value="F:prostaglandin-endoperoxide synthase activity"/>
    <property type="evidence" value="ECO:0007669"/>
    <property type="project" value="TreeGrafter"/>
</dbReference>
<dbReference type="PANTHER" id="PTHR11903:SF39">
    <property type="entry name" value="PROSTAGLANDIN G_H SYNTHASE 2-LIKE"/>
    <property type="match status" value="1"/>
</dbReference>
<dbReference type="GO" id="GO:0005737">
    <property type="term" value="C:cytoplasm"/>
    <property type="evidence" value="ECO:0007669"/>
    <property type="project" value="TreeGrafter"/>
</dbReference>
<dbReference type="GO" id="GO:0004601">
    <property type="term" value="F:peroxidase activity"/>
    <property type="evidence" value="ECO:0007669"/>
    <property type="project" value="InterPro"/>
</dbReference>
<evidence type="ECO:0000256" key="2">
    <source>
        <dbReference type="ARBA" id="ARBA00022964"/>
    </source>
</evidence>
<dbReference type="Proteomes" id="UP000078396">
    <property type="component" value="Unassembled WGS sequence"/>
</dbReference>
<dbReference type="GO" id="GO:0020037">
    <property type="term" value="F:heme binding"/>
    <property type="evidence" value="ECO:0007669"/>
    <property type="project" value="InterPro"/>
</dbReference>
<dbReference type="eggNOG" id="COG2124">
    <property type="taxonomic scope" value="Bacteria"/>
</dbReference>
<dbReference type="STRING" id="912594.AWC12_26815"/>
<dbReference type="PRINTS" id="PR00457">
    <property type="entry name" value="ANPEROXIDASE"/>
</dbReference>
<dbReference type="OrthoDB" id="9765610at2"/>
<dbReference type="PANTHER" id="PTHR11903">
    <property type="entry name" value="PROSTAGLANDIN G/H SYNTHASE"/>
    <property type="match status" value="1"/>
</dbReference>
<evidence type="ECO:0000256" key="3">
    <source>
        <dbReference type="ARBA" id="ARBA00023002"/>
    </source>
</evidence>
<dbReference type="PROSITE" id="PS50292">
    <property type="entry name" value="PEROXIDASE_3"/>
    <property type="match status" value="1"/>
</dbReference>
<sequence length="525" mass="59627">MTGGYWRKNGFKRGIRVLLTTHGSWFWLLLRRIPKVNSRVNRFLINSSIYTMETRPPALSTKSPYTSWDALNDRGFSARHLRGDDDFAPDAKPDMACVEALFRRPTGARTLSDRSSLLFPFFAQWFVDGFLRTDPRDPRKNTSTHDIDLSQLYGQKDVETQALRAEFGLLKTSTDPDGREFPPLYYDSDGNVKECFRDLPMVLESVDDSKARTTTTLPDAKKRHLFALGLPRGNMHYGLAMMSTVFIREHNRIAREIRKHNKWDSNRIFETTRNTMIVLLIKVVIEDYINHITPIKFPLYMEPGIGASERWYRQNWMSVEFNLLYRWHSLVPSVVTVGGVTEQFASLTWDTSPLTTHGVACLFTEASAQPCGTIDLLNTDASMLDIEQASMYVARRTQLASFNAYRKRCGLPRLRNLDELTSKQPVRDALKACYGDIDNVEFFPGLFAEDVRKGSTLPPLMTTMVAVDAFSQALTNPLLTTGIYGPATFSPQGMKAIEETRSLEDIVRRNTQGESVVARVSLGFP</sequence>
<keyword evidence="4" id="KW-0408">Iron</keyword>
<proteinExistence type="predicted"/>
<evidence type="ECO:0000313" key="6">
    <source>
        <dbReference type="Proteomes" id="UP000078396"/>
    </source>
</evidence>
<protein>
    <submittedName>
        <fullName evidence="5">Peroxide synthase</fullName>
    </submittedName>
</protein>
<dbReference type="InterPro" id="IPR037120">
    <property type="entry name" value="Haem_peroxidase_sf_animal"/>
</dbReference>
<dbReference type="InterPro" id="IPR019791">
    <property type="entry name" value="Haem_peroxidase_animal"/>
</dbReference>
<dbReference type="GO" id="GO:0006979">
    <property type="term" value="P:response to oxidative stress"/>
    <property type="evidence" value="ECO:0007669"/>
    <property type="project" value="InterPro"/>
</dbReference>
<dbReference type="EMBL" id="LWCS01000098">
    <property type="protein sequence ID" value="OAN26372.1"/>
    <property type="molecule type" value="Genomic_DNA"/>
</dbReference>
<accession>A0A178LC41</accession>
<dbReference type="GO" id="GO:0016702">
    <property type="term" value="F:oxidoreductase activity, acting on single donors with incorporation of molecular oxygen, incorporation of two atoms of oxygen"/>
    <property type="evidence" value="ECO:0007669"/>
    <property type="project" value="TreeGrafter"/>
</dbReference>
<keyword evidence="3" id="KW-0560">Oxidoreductase</keyword>
<comment type="caution">
    <text evidence="5">The sequence shown here is derived from an EMBL/GenBank/DDBJ whole genome shotgun (WGS) entry which is preliminary data.</text>
</comment>
<keyword evidence="1" id="KW-0479">Metal-binding</keyword>